<dbReference type="OrthoDB" id="1853564at2"/>
<dbReference type="EMBL" id="OAOP01000023">
    <property type="protein sequence ID" value="SNX75953.1"/>
    <property type="molecule type" value="Genomic_DNA"/>
</dbReference>
<sequence>MRSGKQTVVDGITFDSQTEAEYYEYLKTRDDVESIKLQPQYILMDEFKITCSRCDLGYVTSEKTGKIIKCKTCKGTGLRNRQAWTYTADFEVLCHDGRVQVIDVKGFANERFPLVRKMFEYQNGYELLVVKKTKTGWRYV</sequence>
<protein>
    <submittedName>
        <fullName evidence="1">Uncharacterized protein DUF1064</fullName>
    </submittedName>
</protein>
<keyword evidence="2" id="KW-1185">Reference proteome</keyword>
<dbReference type="InterPro" id="IPR009414">
    <property type="entry name" value="DUF1064"/>
</dbReference>
<evidence type="ECO:0000313" key="2">
    <source>
        <dbReference type="Proteomes" id="UP000219546"/>
    </source>
</evidence>
<dbReference type="AlphaFoldDB" id="A0A285D9X9"/>
<dbReference type="Proteomes" id="UP000219546">
    <property type="component" value="Unassembled WGS sequence"/>
</dbReference>
<name>A0A285D9X9_9BACI</name>
<dbReference type="Pfam" id="PF06356">
    <property type="entry name" value="DUF1064"/>
    <property type="match status" value="1"/>
</dbReference>
<dbReference type="RefSeq" id="WP_097160856.1">
    <property type="nucleotide sequence ID" value="NZ_JBEPMQ010000027.1"/>
</dbReference>
<gene>
    <name evidence="1" type="ORF">SAMN05877753_1237</name>
</gene>
<proteinExistence type="predicted"/>
<reference evidence="1 2" key="1">
    <citation type="submission" date="2017-08" db="EMBL/GenBank/DDBJ databases">
        <authorList>
            <person name="de Groot N.N."/>
        </authorList>
    </citation>
    <scope>NUCLEOTIDE SEQUENCE [LARGE SCALE GENOMIC DNA]</scope>
    <source>
        <strain evidence="1 2">JC228</strain>
    </source>
</reference>
<accession>A0A285D9X9</accession>
<evidence type="ECO:0000313" key="1">
    <source>
        <dbReference type="EMBL" id="SNX75953.1"/>
    </source>
</evidence>
<organism evidence="1 2">
    <name type="scientific">Bacillus oleivorans</name>
    <dbReference type="NCBI Taxonomy" id="1448271"/>
    <lineage>
        <taxon>Bacteria</taxon>
        <taxon>Bacillati</taxon>
        <taxon>Bacillota</taxon>
        <taxon>Bacilli</taxon>
        <taxon>Bacillales</taxon>
        <taxon>Bacillaceae</taxon>
        <taxon>Bacillus</taxon>
    </lineage>
</organism>